<proteinExistence type="predicted"/>
<evidence type="ECO:0000256" key="1">
    <source>
        <dbReference type="SAM" id="MobiDB-lite"/>
    </source>
</evidence>
<feature type="non-terminal residue" evidence="2">
    <location>
        <position position="1"/>
    </location>
</feature>
<feature type="region of interest" description="Disordered" evidence="1">
    <location>
        <begin position="1"/>
        <end position="63"/>
    </location>
</feature>
<accession>A0A6J4SH78</accession>
<organism evidence="2">
    <name type="scientific">uncultured Solirubrobacteraceae bacterium</name>
    <dbReference type="NCBI Taxonomy" id="1162706"/>
    <lineage>
        <taxon>Bacteria</taxon>
        <taxon>Bacillati</taxon>
        <taxon>Actinomycetota</taxon>
        <taxon>Thermoleophilia</taxon>
        <taxon>Solirubrobacterales</taxon>
        <taxon>Solirubrobacteraceae</taxon>
        <taxon>environmental samples</taxon>
    </lineage>
</organism>
<feature type="non-terminal residue" evidence="2">
    <location>
        <position position="63"/>
    </location>
</feature>
<feature type="compositionally biased region" description="Basic and acidic residues" evidence="1">
    <location>
        <begin position="7"/>
        <end position="17"/>
    </location>
</feature>
<reference evidence="2" key="1">
    <citation type="submission" date="2020-02" db="EMBL/GenBank/DDBJ databases">
        <authorList>
            <person name="Meier V. D."/>
        </authorList>
    </citation>
    <scope>NUCLEOTIDE SEQUENCE</scope>
    <source>
        <strain evidence="2">AVDCRST_MAG69</strain>
    </source>
</reference>
<evidence type="ECO:0000313" key="2">
    <source>
        <dbReference type="EMBL" id="CAA9498405.1"/>
    </source>
</evidence>
<dbReference type="AlphaFoldDB" id="A0A6J4SH78"/>
<feature type="compositionally biased region" description="Basic residues" evidence="1">
    <location>
        <begin position="18"/>
        <end position="36"/>
    </location>
</feature>
<dbReference type="EMBL" id="CADCVP010000183">
    <property type="protein sequence ID" value="CAA9498405.1"/>
    <property type="molecule type" value="Genomic_DNA"/>
</dbReference>
<name>A0A6J4SH78_9ACTN</name>
<protein>
    <submittedName>
        <fullName evidence="2">Uncharacterized protein</fullName>
    </submittedName>
</protein>
<gene>
    <name evidence="2" type="ORF">AVDCRST_MAG69-1739</name>
</gene>
<sequence length="63" mass="6908">AVDPDGQDPHPQRDAQTRGRHASARRRHRHALRLHHGTGCPGATRGPLRPDPGARRAAVRRGL</sequence>